<gene>
    <name evidence="1" type="ORF">LUZ62_059858</name>
</gene>
<sequence>MHSDAPPPSASAFKVLVCPCIYKSLHSSDSLLNFKVLVSTSLLISAGRKGDSCKNTAFVGSSRNMATSLIETGTRLLVTRFLGQYVRIGTLVLHEDGGTAIKFGEPSDKCRVKSILRVHNSSFYFKIAAEADIGLANAYMNGYFSFDDEEQGLLDLLLVLIANRDLRNANPNKRGWWTPLLVTAGFASAKYFFRHVWRKNAVTQTRRNISEQYDLSNEFFSLFLDETMSYSSGIFKTEDDDLKTAQLNKISSLIDKARVNNEHTVLEIGCGWGSLAIELVKRTGCNYTRITLSEEQLKYAERKVKEAGLEDHIKFLLCDYRQVPCSQKFDRIISCEMIEHVGHEYMDDFFGCCESLLAEDGLFVLQFISIPDSRYDEYRRSSDFIKEYIFPGGCLPSLSRVTSAMSTSSKFCVEHVENIGIHYYHTLLHWRSSFTTNKQKIMRLGFDERFIRMWDYYFVYCMAGFKSRTLGDYQMVFSRPGNTKALGEHPTFSFKPKVA</sequence>
<dbReference type="SUPFAM" id="SSF53335">
    <property type="entry name" value="S-adenosyl-L-methionine-dependent methyltransferases"/>
    <property type="match status" value="1"/>
</dbReference>
<reference evidence="1" key="1">
    <citation type="submission" date="2022-08" db="EMBL/GenBank/DDBJ databases">
        <authorList>
            <person name="Marques A."/>
        </authorList>
    </citation>
    <scope>NUCLEOTIDE SEQUENCE</scope>
    <source>
        <strain evidence="1">RhyPub2mFocal</strain>
        <tissue evidence="1">Leaves</tissue>
    </source>
</reference>
<dbReference type="GO" id="GO:0008168">
    <property type="term" value="F:methyltransferase activity"/>
    <property type="evidence" value="ECO:0007669"/>
    <property type="project" value="TreeGrafter"/>
</dbReference>
<dbReference type="Gene3D" id="3.40.50.150">
    <property type="entry name" value="Vaccinia Virus protein VP39"/>
    <property type="match status" value="1"/>
</dbReference>
<dbReference type="InterPro" id="IPR026669">
    <property type="entry name" value="Arsenite_MeTrfase-like"/>
</dbReference>
<keyword evidence="2" id="KW-1185">Reference proteome</keyword>
<protein>
    <submittedName>
        <fullName evidence="1">Cyclopropane-fatty-acyl-phospholipid synthase</fullName>
    </submittedName>
</protein>
<proteinExistence type="predicted"/>
<comment type="caution">
    <text evidence="1">The sequence shown here is derived from an EMBL/GenBank/DDBJ whole genome shotgun (WGS) entry which is preliminary data.</text>
</comment>
<evidence type="ECO:0000313" key="2">
    <source>
        <dbReference type="Proteomes" id="UP001140206"/>
    </source>
</evidence>
<dbReference type="Proteomes" id="UP001140206">
    <property type="component" value="Chromosome 3"/>
</dbReference>
<accession>A0AAV8EBS7</accession>
<dbReference type="AlphaFoldDB" id="A0AAV8EBS7"/>
<dbReference type="PANTHER" id="PTHR43675:SF30">
    <property type="entry name" value="CYCLOPROPANE-FATTY-ACYL-PHOSPHOLIPID SYNTHASE"/>
    <property type="match status" value="1"/>
</dbReference>
<name>A0AAV8EBS7_9POAL</name>
<organism evidence="1 2">
    <name type="scientific">Rhynchospora pubera</name>
    <dbReference type="NCBI Taxonomy" id="906938"/>
    <lineage>
        <taxon>Eukaryota</taxon>
        <taxon>Viridiplantae</taxon>
        <taxon>Streptophyta</taxon>
        <taxon>Embryophyta</taxon>
        <taxon>Tracheophyta</taxon>
        <taxon>Spermatophyta</taxon>
        <taxon>Magnoliopsida</taxon>
        <taxon>Liliopsida</taxon>
        <taxon>Poales</taxon>
        <taxon>Cyperaceae</taxon>
        <taxon>Cyperoideae</taxon>
        <taxon>Rhynchosporeae</taxon>
        <taxon>Rhynchospora</taxon>
    </lineage>
</organism>
<dbReference type="CDD" id="cd02440">
    <property type="entry name" value="AdoMet_MTases"/>
    <property type="match status" value="1"/>
</dbReference>
<evidence type="ECO:0000313" key="1">
    <source>
        <dbReference type="EMBL" id="KAJ4775601.1"/>
    </source>
</evidence>
<dbReference type="InterPro" id="IPR029063">
    <property type="entry name" value="SAM-dependent_MTases_sf"/>
</dbReference>
<dbReference type="EMBL" id="JAMFTS010000003">
    <property type="protein sequence ID" value="KAJ4775601.1"/>
    <property type="molecule type" value="Genomic_DNA"/>
</dbReference>
<dbReference type="PANTHER" id="PTHR43675">
    <property type="entry name" value="ARSENITE METHYLTRANSFERASE"/>
    <property type="match status" value="1"/>
</dbReference>
<dbReference type="Pfam" id="PF02353">
    <property type="entry name" value="CMAS"/>
    <property type="match status" value="1"/>
</dbReference>